<protein>
    <submittedName>
        <fullName evidence="9">Protein-disulfide isomerase-like protein</fullName>
    </submittedName>
</protein>
<dbReference type="CDD" id="cd02972">
    <property type="entry name" value="DsbA_family"/>
    <property type="match status" value="1"/>
</dbReference>
<evidence type="ECO:0000256" key="1">
    <source>
        <dbReference type="ARBA" id="ARBA00005791"/>
    </source>
</evidence>
<feature type="domain" description="Thioredoxin-like fold" evidence="8">
    <location>
        <begin position="75"/>
        <end position="235"/>
    </location>
</feature>
<feature type="transmembrane region" description="Helical" evidence="7">
    <location>
        <begin position="34"/>
        <end position="54"/>
    </location>
</feature>
<gene>
    <name evidence="9" type="ORF">LI90_1500</name>
</gene>
<keyword evidence="3" id="KW-0560">Oxidoreductase</keyword>
<keyword evidence="4" id="KW-1015">Disulfide bond</keyword>
<dbReference type="Gene3D" id="3.40.30.10">
    <property type="entry name" value="Glutaredoxin"/>
    <property type="match status" value="1"/>
</dbReference>
<dbReference type="PANTHER" id="PTHR13887:SF14">
    <property type="entry name" value="DISULFIDE BOND FORMATION PROTEIN D"/>
    <property type="match status" value="1"/>
</dbReference>
<reference evidence="10" key="1">
    <citation type="submission" date="2015-04" db="EMBL/GenBank/DDBJ databases">
        <title>Physiological reanalysis, assessment of diazotrophy, and genome sequences of multiple isolates of Streptomyces thermoautotrophicus.</title>
        <authorList>
            <person name="MacKellar D.C."/>
            <person name="Lieber L."/>
            <person name="Norman J."/>
            <person name="Bolger A."/>
            <person name="Tobin C."/>
            <person name="Murray J.W."/>
            <person name="Chang R."/>
            <person name="Ford T."/>
            <person name="Nguyen P.Q."/>
            <person name="Woodward J."/>
            <person name="Permingeat H."/>
            <person name="Joshi N.S."/>
            <person name="Silver P.A."/>
            <person name="Usadel B."/>
            <person name="Rutherford A.W."/>
            <person name="Friesen M."/>
            <person name="Prell J."/>
        </authorList>
    </citation>
    <scope>NUCLEOTIDE SEQUENCE [LARGE SCALE GENOMIC DNA]</scope>
    <source>
        <strain evidence="10">H1</strain>
    </source>
</reference>
<keyword evidence="2" id="KW-0732">Signal</keyword>
<dbReference type="GO" id="GO:0016853">
    <property type="term" value="F:isomerase activity"/>
    <property type="evidence" value="ECO:0007669"/>
    <property type="project" value="UniProtKB-KW"/>
</dbReference>
<proteinExistence type="inferred from homology"/>
<name>A0A132MR39_9ACTN</name>
<dbReference type="Proteomes" id="UP000070188">
    <property type="component" value="Unassembled WGS sequence"/>
</dbReference>
<dbReference type="PANTHER" id="PTHR13887">
    <property type="entry name" value="GLUTATHIONE S-TRANSFERASE KAPPA"/>
    <property type="match status" value="1"/>
</dbReference>
<dbReference type="RefSeq" id="WP_066885877.1">
    <property type="nucleotide sequence ID" value="NZ_JYIJ01000015.1"/>
</dbReference>
<dbReference type="OrthoDB" id="117402at2"/>
<dbReference type="STRING" id="1469144.LI90_1500"/>
<evidence type="ECO:0000256" key="5">
    <source>
        <dbReference type="ARBA" id="ARBA00023284"/>
    </source>
</evidence>
<evidence type="ECO:0000313" key="9">
    <source>
        <dbReference type="EMBL" id="KWW99861.1"/>
    </source>
</evidence>
<dbReference type="GO" id="GO:0016491">
    <property type="term" value="F:oxidoreductase activity"/>
    <property type="evidence" value="ECO:0007669"/>
    <property type="project" value="UniProtKB-KW"/>
</dbReference>
<organism evidence="9 10">
    <name type="scientific">Carbonactinospora thermoautotrophica</name>
    <dbReference type="NCBI Taxonomy" id="1469144"/>
    <lineage>
        <taxon>Bacteria</taxon>
        <taxon>Bacillati</taxon>
        <taxon>Actinomycetota</taxon>
        <taxon>Actinomycetes</taxon>
        <taxon>Kitasatosporales</taxon>
        <taxon>Carbonactinosporaceae</taxon>
        <taxon>Carbonactinospora</taxon>
    </lineage>
</organism>
<accession>A0A132MR39</accession>
<evidence type="ECO:0000256" key="6">
    <source>
        <dbReference type="SAM" id="MobiDB-lite"/>
    </source>
</evidence>
<evidence type="ECO:0000259" key="8">
    <source>
        <dbReference type="Pfam" id="PF13462"/>
    </source>
</evidence>
<keyword evidence="7" id="KW-0812">Transmembrane</keyword>
<dbReference type="PATRIC" id="fig|1469144.10.peg.1644"/>
<keyword evidence="9" id="KW-0413">Isomerase</keyword>
<keyword evidence="5" id="KW-0676">Redox-active center</keyword>
<keyword evidence="10" id="KW-1185">Reference proteome</keyword>
<evidence type="ECO:0000256" key="3">
    <source>
        <dbReference type="ARBA" id="ARBA00023002"/>
    </source>
</evidence>
<feature type="region of interest" description="Disordered" evidence="6">
    <location>
        <begin position="254"/>
        <end position="274"/>
    </location>
</feature>
<comment type="caution">
    <text evidence="9">The sequence shown here is derived from an EMBL/GenBank/DDBJ whole genome shotgun (WGS) entry which is preliminary data.</text>
</comment>
<evidence type="ECO:0000256" key="7">
    <source>
        <dbReference type="SAM" id="Phobius"/>
    </source>
</evidence>
<evidence type="ECO:0000256" key="2">
    <source>
        <dbReference type="ARBA" id="ARBA00022729"/>
    </source>
</evidence>
<dbReference type="SUPFAM" id="SSF52833">
    <property type="entry name" value="Thioredoxin-like"/>
    <property type="match status" value="1"/>
</dbReference>
<comment type="similarity">
    <text evidence="1">Belongs to the thioredoxin family. DsbA subfamily.</text>
</comment>
<dbReference type="InterPro" id="IPR012336">
    <property type="entry name" value="Thioredoxin-like_fold"/>
</dbReference>
<evidence type="ECO:0000313" key="10">
    <source>
        <dbReference type="Proteomes" id="UP000070188"/>
    </source>
</evidence>
<keyword evidence="7" id="KW-0472">Membrane</keyword>
<dbReference type="Pfam" id="PF13462">
    <property type="entry name" value="Thioredoxin_4"/>
    <property type="match status" value="1"/>
</dbReference>
<evidence type="ECO:0000256" key="4">
    <source>
        <dbReference type="ARBA" id="ARBA00023157"/>
    </source>
</evidence>
<sequence length="274" mass="29632">MSTNQAPPTRAQARQRVKAMQAAQAAEERRRQQAVRVVVAVVVIAVIVGLGVLWQMQRSMVKAGAAPQAVTRTADGIVVGDAKDAPQVDVWEDFQCPHCKTFEAASGEKLMKLAAGGKARVVYHTLAFLGPESQRAANAAACAVDAGKFPEYHATLFNNQPIEGTGGFTNEDLVKLGKNVGITDDAFAQCVNSGKYNQWVKDQTEKNSVKWEIYGTPTLYIQGVRVTRNPLEEQLPSEVDVFDPAALTKAVESYRGKPMAPAPNPSMTPLQPLQ</sequence>
<dbReference type="EMBL" id="LAXD01000001">
    <property type="protein sequence ID" value="KWW99861.1"/>
    <property type="molecule type" value="Genomic_DNA"/>
</dbReference>
<dbReference type="InterPro" id="IPR036249">
    <property type="entry name" value="Thioredoxin-like_sf"/>
</dbReference>
<dbReference type="AlphaFoldDB" id="A0A132MR39"/>
<keyword evidence="7" id="KW-1133">Transmembrane helix</keyword>